<keyword evidence="1" id="KW-1133">Transmembrane helix</keyword>
<keyword evidence="1" id="KW-0812">Transmembrane</keyword>
<proteinExistence type="predicted"/>
<dbReference type="PANTHER" id="PTHR31170">
    <property type="entry name" value="BNAC04G53230D PROTEIN"/>
    <property type="match status" value="1"/>
</dbReference>
<comment type="caution">
    <text evidence="2">The sequence shown here is derived from an EMBL/GenBank/DDBJ whole genome shotgun (WGS) entry which is preliminary data.</text>
</comment>
<accession>A0A3S3PW83</accession>
<feature type="transmembrane region" description="Helical" evidence="1">
    <location>
        <begin position="96"/>
        <end position="117"/>
    </location>
</feature>
<name>A0A3S3PW83_9MAGN</name>
<organism evidence="2 3">
    <name type="scientific">Cinnamomum micranthum f. kanehirae</name>
    <dbReference type="NCBI Taxonomy" id="337451"/>
    <lineage>
        <taxon>Eukaryota</taxon>
        <taxon>Viridiplantae</taxon>
        <taxon>Streptophyta</taxon>
        <taxon>Embryophyta</taxon>
        <taxon>Tracheophyta</taxon>
        <taxon>Spermatophyta</taxon>
        <taxon>Magnoliopsida</taxon>
        <taxon>Magnoliidae</taxon>
        <taxon>Laurales</taxon>
        <taxon>Lauraceae</taxon>
        <taxon>Cinnamomum</taxon>
    </lineage>
</organism>
<protein>
    <submittedName>
        <fullName evidence="2">UPF0481-like protein</fullName>
    </submittedName>
</protein>
<gene>
    <name evidence="2" type="ORF">CKAN_00301500</name>
</gene>
<dbReference type="PANTHER" id="PTHR31170:SF25">
    <property type="entry name" value="BNAA09G04570D PROTEIN"/>
    <property type="match status" value="1"/>
</dbReference>
<dbReference type="InterPro" id="IPR004158">
    <property type="entry name" value="DUF247_pln"/>
</dbReference>
<evidence type="ECO:0000313" key="3">
    <source>
        <dbReference type="Proteomes" id="UP000283530"/>
    </source>
</evidence>
<dbReference type="EMBL" id="QPKB01000001">
    <property type="protein sequence ID" value="RWR74675.1"/>
    <property type="molecule type" value="Genomic_DNA"/>
</dbReference>
<keyword evidence="3" id="KW-1185">Reference proteome</keyword>
<dbReference type="STRING" id="337451.A0A3S3PW83"/>
<keyword evidence="1" id="KW-0472">Membrane</keyword>
<dbReference type="OrthoDB" id="1849062at2759"/>
<sequence length="124" mass="13974">MCPDGLSDHTVTSYICFLDSLIDHAEDVKELRSKNILLNRLGSDEEVANLFNELANNLTPDTETYGDVMKEIEMHCKSHAKVWIAEFMHTYFTSPLTLLALMAGFFAIGLSVVQTIYSVASYYK</sequence>
<evidence type="ECO:0000256" key="1">
    <source>
        <dbReference type="SAM" id="Phobius"/>
    </source>
</evidence>
<dbReference type="AlphaFoldDB" id="A0A3S3PW83"/>
<evidence type="ECO:0000313" key="2">
    <source>
        <dbReference type="EMBL" id="RWR74675.1"/>
    </source>
</evidence>
<dbReference type="Proteomes" id="UP000283530">
    <property type="component" value="Unassembled WGS sequence"/>
</dbReference>
<reference evidence="2 3" key="1">
    <citation type="journal article" date="2019" name="Nat. Plants">
        <title>Stout camphor tree genome fills gaps in understanding of flowering plant genome evolution.</title>
        <authorList>
            <person name="Chaw S.M."/>
            <person name="Liu Y.C."/>
            <person name="Wu Y.W."/>
            <person name="Wang H.Y."/>
            <person name="Lin C.I."/>
            <person name="Wu C.S."/>
            <person name="Ke H.M."/>
            <person name="Chang L.Y."/>
            <person name="Hsu C.Y."/>
            <person name="Yang H.T."/>
            <person name="Sudianto E."/>
            <person name="Hsu M.H."/>
            <person name="Wu K.P."/>
            <person name="Wang L.N."/>
            <person name="Leebens-Mack J.H."/>
            <person name="Tsai I.J."/>
        </authorList>
    </citation>
    <scope>NUCLEOTIDE SEQUENCE [LARGE SCALE GENOMIC DNA]</scope>
    <source>
        <strain evidence="3">cv. Chaw 1501</strain>
        <tissue evidence="2">Young leaves</tissue>
    </source>
</reference>
<dbReference type="Pfam" id="PF03140">
    <property type="entry name" value="DUF247"/>
    <property type="match status" value="1"/>
</dbReference>